<dbReference type="InterPro" id="IPR020004">
    <property type="entry name" value="UDP-GlcNAc_Epase"/>
</dbReference>
<keyword evidence="3" id="KW-1185">Reference proteome</keyword>
<dbReference type="STRING" id="1454201.NMS_1736"/>
<sequence>MKKIAFLTGTRADFGKLKSLITAVDQSPLLEYSIFATGMHLMDLYGRTVIEIEKAGFKNIYKASNSTAETTMDLTLARTIEEFSKFIKETKPDLIVVHGDRVETLAGAISGSLNNILVAHVEGGEISGTVDELLRHAVSKMSHIHFVSNDTAARRLRQMGELDESIITTGSPDLDILFSAQLPDLKTAMDYYGIPFEEYAIALYHPVTTNAQNKKDARSFVDALLRDDSNYVVIYPNNDLGSNDILEEYARFRESGKRFKLFPSLKFEYFITLLKHARFLIGNSSAGIHESPYLGVPTVNIGRRQENRDLDNDTIIHTLSDPNAILEGVSKAKKQKLKPRKIHQQVTAAHHFIKVLEQPTIWGIDHQKQFRDLSV</sequence>
<dbReference type="RefSeq" id="WP_041496290.1">
    <property type="nucleotide sequence ID" value="NZ_AP014548.1"/>
</dbReference>
<evidence type="ECO:0000259" key="1">
    <source>
        <dbReference type="Pfam" id="PF02350"/>
    </source>
</evidence>
<dbReference type="GO" id="GO:0004553">
    <property type="term" value="F:hydrolase activity, hydrolyzing O-glycosyl compounds"/>
    <property type="evidence" value="ECO:0007669"/>
    <property type="project" value="InterPro"/>
</dbReference>
<dbReference type="HOGENOM" id="CLU_061127_0_0_10"/>
<name>W8VRQ2_9FLAO</name>
<dbReference type="Proteomes" id="UP000031760">
    <property type="component" value="Chromosome"/>
</dbReference>
<reference evidence="2 3" key="1">
    <citation type="journal article" date="2014" name="Proc. Natl. Acad. Sci. U.S.A.">
        <title>Functional characterization of flavobacteria rhodopsins reveals a unique class of light-driven chloride pump in bacteria.</title>
        <authorList>
            <person name="Yoshizawa S."/>
            <person name="Kumagai Y."/>
            <person name="Kim H."/>
            <person name="Ogura Y."/>
            <person name="Hayashi T."/>
            <person name="Iwasaki W."/>
            <person name="DeLong E.F."/>
            <person name="Kogure K."/>
        </authorList>
    </citation>
    <scope>NUCLEOTIDE SEQUENCE [LARGE SCALE GENOMIC DNA]</scope>
    <source>
        <strain evidence="2 3">S1-08</strain>
    </source>
</reference>
<dbReference type="EMBL" id="AP014548">
    <property type="protein sequence ID" value="BAO55745.1"/>
    <property type="molecule type" value="Genomic_DNA"/>
</dbReference>
<dbReference type="Gene3D" id="3.40.50.2000">
    <property type="entry name" value="Glycogen Phosphorylase B"/>
    <property type="match status" value="2"/>
</dbReference>
<accession>W8VRQ2</accession>
<dbReference type="OrthoDB" id="9803238at2"/>
<dbReference type="AlphaFoldDB" id="W8VRQ2"/>
<dbReference type="GO" id="GO:0006047">
    <property type="term" value="P:UDP-N-acetylglucosamine metabolic process"/>
    <property type="evidence" value="ECO:0007669"/>
    <property type="project" value="InterPro"/>
</dbReference>
<dbReference type="InterPro" id="IPR003331">
    <property type="entry name" value="UDP_GlcNAc_Epimerase_2_dom"/>
</dbReference>
<evidence type="ECO:0000313" key="3">
    <source>
        <dbReference type="Proteomes" id="UP000031760"/>
    </source>
</evidence>
<dbReference type="Pfam" id="PF02350">
    <property type="entry name" value="Epimerase_2"/>
    <property type="match status" value="1"/>
</dbReference>
<proteinExistence type="predicted"/>
<dbReference type="SUPFAM" id="SSF53756">
    <property type="entry name" value="UDP-Glycosyltransferase/glycogen phosphorylase"/>
    <property type="match status" value="1"/>
</dbReference>
<dbReference type="CDD" id="cd03786">
    <property type="entry name" value="GTB_UDP-GlcNAc_2-Epimerase"/>
    <property type="match status" value="1"/>
</dbReference>
<dbReference type="InterPro" id="IPR029767">
    <property type="entry name" value="WecB-like"/>
</dbReference>
<protein>
    <submittedName>
        <fullName evidence="2">UDP-N-acetylglucosamine 2-epimerase</fullName>
    </submittedName>
</protein>
<organism evidence="2 3">
    <name type="scientific">Nonlabens marinus S1-08</name>
    <dbReference type="NCBI Taxonomy" id="1454201"/>
    <lineage>
        <taxon>Bacteria</taxon>
        <taxon>Pseudomonadati</taxon>
        <taxon>Bacteroidota</taxon>
        <taxon>Flavobacteriia</taxon>
        <taxon>Flavobacteriales</taxon>
        <taxon>Flavobacteriaceae</taxon>
        <taxon>Nonlabens</taxon>
    </lineage>
</organism>
<dbReference type="NCBIfam" id="TIGR03568">
    <property type="entry name" value="NeuC_NnaA"/>
    <property type="match status" value="1"/>
</dbReference>
<dbReference type="PANTHER" id="PTHR43174:SF3">
    <property type="entry name" value="UDP-N-ACETYLGLUCOSAMINE 2-EPIMERASE"/>
    <property type="match status" value="1"/>
</dbReference>
<evidence type="ECO:0000313" key="2">
    <source>
        <dbReference type="EMBL" id="BAO55745.1"/>
    </source>
</evidence>
<dbReference type="PANTHER" id="PTHR43174">
    <property type="entry name" value="UDP-N-ACETYLGLUCOSAMINE 2-EPIMERASE"/>
    <property type="match status" value="1"/>
</dbReference>
<feature type="domain" description="UDP-N-acetylglucosamine 2-epimerase" evidence="1">
    <location>
        <begin position="23"/>
        <end position="346"/>
    </location>
</feature>
<dbReference type="KEGG" id="nmf:NMS_1736"/>
<gene>
    <name evidence="2" type="ORF">NMS_1736</name>
</gene>